<proteinExistence type="predicted"/>
<organism evidence="1 2">
    <name type="scientific">Paramecium tetraurelia</name>
    <dbReference type="NCBI Taxonomy" id="5888"/>
    <lineage>
        <taxon>Eukaryota</taxon>
        <taxon>Sar</taxon>
        <taxon>Alveolata</taxon>
        <taxon>Ciliophora</taxon>
        <taxon>Intramacronucleata</taxon>
        <taxon>Oligohymenophorea</taxon>
        <taxon>Peniculida</taxon>
        <taxon>Parameciidae</taxon>
        <taxon>Paramecium</taxon>
    </lineage>
</organism>
<dbReference type="GeneID" id="5038379"/>
<name>A0DQ80_PARTE</name>
<sequence length="1353" mass="159095">MPELFIPVYFGSFDFQNHFITAWADDIDKKRIATGSINGDIIIWEFDNFNLRPLIKSTPHLIYRVGAVTALQIMRRPFAEFQDSNMNCAVAIHQDKRIRILSMLDGKQILISDHDQFPYSKQITQIYPVGDRTSRYISCFGEGIAIYIYDLWKMCCSKIFLIQDELNQPRFTIFTSIGTDFAVIDSKCRIYKIDASAYKKPEKQNYLKYIEKKAQDKKKHAQKKSLIKMSSSISIKGLPSNKIINTIYNTKSDIMYIVYSKSIYVVNCPFKETDQQREMFSIKSSTSIIKFRNIHLFKGHNEAIIIIEQLNGSTSFIYEKDIQNLIGLISKSYNQCITLDFNGFSFSKQSQSYQGQLLLLLNQQLTPIQVSKYFFQQTIFAINNLLFRQNGCIIEIYRPDSINYDDYCICNLQQDKLFDVTLQSEGFTLYLYSQSRFINESKQLEITDIPKTLVDLQIFEQNDILKSLNQNLPENIQGQLNQIQNISKYTIGLYNKTDLFAIFGTEQGKIFLIPFFYEKNKRWNLYINNDFKKSIIFLKFIKNSIFAVDQTLKLKVFSLSSIFGRFDNQSVDFVSTYQTVLPSNIKQVIQIRQLFQESNNSTFSNNDALVVKRKLVKHFVALLLEDDSIVIYHTILNVKKFSFQNQFKLNQGQVKLYYVPHLLLFLFCKGVEVSVWSMESGKLERTINIQQLQEYLNIETLLPLKLSQMINSYDFKSFKTDQVSQFDLLEYSNRSYQNQYNYSQELKQQSPQYFYDFLGTLNKIQQNTLEFDEILHILSYEDPAISYRDKSIIIFEPQEMGDMFLLYKIYLKQFKSTLQFDRVNKLYKQQKQPNKPDSSSSYYLIWFDCKKNIELVKYSMENTATMKIPFTYVHFYHSLNQTPIFKCQFGLQGMAEGFSRLIESNNHQISGLMSTQYSIAAALCLKQIKSRFDISEVNNQTSLLSLSRYSLDNSKDIIEISCQLISQQIKKMDSLCNEIVVLQKTSKEFLQLFERSNSNVYFSLEIMCLIIQTYLMQQMMSNSEMIHYVFNRIMSGFTHQLCLKKPNIVFVFIKLLEDGMQNFHKCIQQPKVCLQTLLSIYYHIYTAYKHGLALKEIISSPLNKKSKEKDKYENLRQYQLMSQLDLQRIKQRLRILIMVLSQYFFQEFKATIQEIINQTENYPIIACSILDLLLCLSKSEIGPNETLFILDLSIKTIDQNNQQLRKYAYKSFVKLVQFLDKRFEYVSFSKKILKVAFALEGLVHIYDLRYGVKLQTLDRYQCKYIVKQLAQITSIAFDVKGKQMASFSQRDSNLKIFQLKPTSSFIQEYENVYIKLTHQFNFLQPLYYKLEWDEDCEYIYLQHEDESKVFKID</sequence>
<dbReference type="PANTHER" id="PTHR44099:SF4">
    <property type="entry name" value="RABCONNECTIN-3B, ISOFORM A"/>
    <property type="match status" value="1"/>
</dbReference>
<gene>
    <name evidence="1" type="ORF">GSPATT00002597001</name>
</gene>
<dbReference type="OMA" id="MENTATM"/>
<evidence type="ECO:0000313" key="1">
    <source>
        <dbReference type="EMBL" id="CAK85197.1"/>
    </source>
</evidence>
<reference evidence="1 2" key="1">
    <citation type="journal article" date="2006" name="Nature">
        <title>Global trends of whole-genome duplications revealed by the ciliate Paramecium tetraurelia.</title>
        <authorList>
            <consortium name="Genoscope"/>
            <person name="Aury J.-M."/>
            <person name="Jaillon O."/>
            <person name="Duret L."/>
            <person name="Noel B."/>
            <person name="Jubin C."/>
            <person name="Porcel B.M."/>
            <person name="Segurens B."/>
            <person name="Daubin V."/>
            <person name="Anthouard V."/>
            <person name="Aiach N."/>
            <person name="Arnaiz O."/>
            <person name="Billaut A."/>
            <person name="Beisson J."/>
            <person name="Blanc I."/>
            <person name="Bouhouche K."/>
            <person name="Camara F."/>
            <person name="Duharcourt S."/>
            <person name="Guigo R."/>
            <person name="Gogendeau D."/>
            <person name="Katinka M."/>
            <person name="Keller A.-M."/>
            <person name="Kissmehl R."/>
            <person name="Klotz C."/>
            <person name="Koll F."/>
            <person name="Le Moue A."/>
            <person name="Lepere C."/>
            <person name="Malinsky S."/>
            <person name="Nowacki M."/>
            <person name="Nowak J.K."/>
            <person name="Plattner H."/>
            <person name="Poulain J."/>
            <person name="Ruiz F."/>
            <person name="Serrano V."/>
            <person name="Zagulski M."/>
            <person name="Dessen P."/>
            <person name="Betermier M."/>
            <person name="Weissenbach J."/>
            <person name="Scarpelli C."/>
            <person name="Schachter V."/>
            <person name="Sperling L."/>
            <person name="Meyer E."/>
            <person name="Cohen J."/>
            <person name="Wincker P."/>
        </authorList>
    </citation>
    <scope>NUCLEOTIDE SEQUENCE [LARGE SCALE GENOMIC DNA]</scope>
    <source>
        <strain evidence="1 2">Stock d4-2</strain>
    </source>
</reference>
<dbReference type="InterPro" id="IPR049916">
    <property type="entry name" value="WDR72-like"/>
</dbReference>
<dbReference type="InterPro" id="IPR015943">
    <property type="entry name" value="WD40/YVTN_repeat-like_dom_sf"/>
</dbReference>
<dbReference type="OrthoDB" id="338622at2759"/>
<dbReference type="HOGENOM" id="CLU_257566_0_0_1"/>
<dbReference type="Gene3D" id="2.130.10.10">
    <property type="entry name" value="YVTN repeat-like/Quinoprotein amine dehydrogenase"/>
    <property type="match status" value="1"/>
</dbReference>
<dbReference type="PANTHER" id="PTHR44099">
    <property type="entry name" value="RABCONNECTIN-3B, ISOFORM A"/>
    <property type="match status" value="1"/>
</dbReference>
<accession>A0DQ80</accession>
<evidence type="ECO:0000313" key="2">
    <source>
        <dbReference type="Proteomes" id="UP000000600"/>
    </source>
</evidence>
<dbReference type="Proteomes" id="UP000000600">
    <property type="component" value="Unassembled WGS sequence"/>
</dbReference>
<dbReference type="GO" id="GO:0005737">
    <property type="term" value="C:cytoplasm"/>
    <property type="evidence" value="ECO:0000318"/>
    <property type="project" value="GO_Central"/>
</dbReference>
<dbReference type="InParanoid" id="A0DQ80"/>
<keyword evidence="2" id="KW-1185">Reference proteome</keyword>
<dbReference type="KEGG" id="ptm:GSPATT00002597001"/>
<dbReference type="SUPFAM" id="SSF69322">
    <property type="entry name" value="Tricorn protease domain 2"/>
    <property type="match status" value="1"/>
</dbReference>
<dbReference type="EMBL" id="CT868540">
    <property type="protein sequence ID" value="CAK85197.1"/>
    <property type="molecule type" value="Genomic_DNA"/>
</dbReference>
<dbReference type="RefSeq" id="XP_001452594.1">
    <property type="nucleotide sequence ID" value="XM_001452557.1"/>
</dbReference>
<protein>
    <submittedName>
        <fullName evidence="1">Uncharacterized protein</fullName>
    </submittedName>
</protein>